<dbReference type="GeneID" id="36550196"/>
<dbReference type="OrthoDB" id="413313at2759"/>
<dbReference type="STRING" id="1392250.A0A2I2GCA5"/>
<keyword evidence="5" id="KW-0472">Membrane</keyword>
<keyword evidence="7" id="KW-1185">Reference proteome</keyword>
<gene>
    <name evidence="6" type="ORF">P170DRAFT_146426</name>
</gene>
<evidence type="ECO:0000256" key="5">
    <source>
        <dbReference type="ARBA" id="ARBA00023136"/>
    </source>
</evidence>
<dbReference type="VEuPathDB" id="FungiDB:P170DRAFT_146426"/>
<evidence type="ECO:0000256" key="2">
    <source>
        <dbReference type="ARBA" id="ARBA00022692"/>
    </source>
</evidence>
<comment type="caution">
    <text evidence="6">The sequence shown here is derived from an EMBL/GenBank/DDBJ whole genome shotgun (WGS) entry which is preliminary data.</text>
</comment>
<accession>A0A2I2GCA5</accession>
<name>A0A2I2GCA5_9EURO</name>
<dbReference type="RefSeq" id="XP_024705818.1">
    <property type="nucleotide sequence ID" value="XM_024842499.1"/>
</dbReference>
<comment type="subcellular location">
    <subcellularLocation>
        <location evidence="1">Mitochondrion membrane</location>
        <topology evidence="1">Multi-pass membrane protein</topology>
    </subcellularLocation>
</comment>
<protein>
    <submittedName>
        <fullName evidence="6">NCA2-domain-containing protein</fullName>
    </submittedName>
</protein>
<evidence type="ECO:0000313" key="7">
    <source>
        <dbReference type="Proteomes" id="UP000234275"/>
    </source>
</evidence>
<dbReference type="Proteomes" id="UP000234275">
    <property type="component" value="Unassembled WGS sequence"/>
</dbReference>
<dbReference type="Pfam" id="PF08637">
    <property type="entry name" value="NCA2"/>
    <property type="match status" value="1"/>
</dbReference>
<organism evidence="6 7">
    <name type="scientific">Aspergillus steynii IBT 23096</name>
    <dbReference type="NCBI Taxonomy" id="1392250"/>
    <lineage>
        <taxon>Eukaryota</taxon>
        <taxon>Fungi</taxon>
        <taxon>Dikarya</taxon>
        <taxon>Ascomycota</taxon>
        <taxon>Pezizomycotina</taxon>
        <taxon>Eurotiomycetes</taxon>
        <taxon>Eurotiomycetidae</taxon>
        <taxon>Eurotiales</taxon>
        <taxon>Aspergillaceae</taxon>
        <taxon>Aspergillus</taxon>
        <taxon>Aspergillus subgen. Circumdati</taxon>
    </lineage>
</organism>
<sequence>MHASQINTLGRAIDSLSVTSMSHPVLQADQIAALISAIPRAALEQNDPSNPLNAHTTDLLWLLAAKAAVQTSGAVLKVLLKQIVDLNDEIGYWEDVICSRFNTGIYTLQTLPVKVWQRASHAFTNRPNGDTTTPPASIAVDWMQFYNLTRGCLSPLWWYSLRPRILSPLLASRSEIYRKRDLLREMKDLNACSVGILMKKCISQYVMREHNDQTFCEPFDGLWRDEISRSVALMVALLKKPQDKNDPQLLEELVTTIDESEASSQFHHVARHTCQPPAVVIEQLRHILDDLLPKHITLSARSINTFGRPSRVVRYWLPVSVALFSTSTLFKFLANRHDEIIGWIVDIGSTTVQFWSNWVVHPVQRLIRTIRHDENSDIALMSRNSLEADRASLERMVIDFTNDQIESRNGDPSMNTHAVTEKVREGDLTPVLRAYERDLRNPFIGTVKGDLVRALLIQIQKTKVDVEIAIGGIDSLLKSQELVFGFVLPSKY</sequence>
<reference evidence="6 7" key="1">
    <citation type="submission" date="2016-12" db="EMBL/GenBank/DDBJ databases">
        <title>The genomes of Aspergillus section Nigri reveals drivers in fungal speciation.</title>
        <authorList>
            <consortium name="DOE Joint Genome Institute"/>
            <person name="Vesth T.C."/>
            <person name="Nybo J."/>
            <person name="Theobald S."/>
            <person name="Brandl J."/>
            <person name="Frisvad J.C."/>
            <person name="Nielsen K.F."/>
            <person name="Lyhne E.K."/>
            <person name="Kogle M.E."/>
            <person name="Kuo A."/>
            <person name="Riley R."/>
            <person name="Clum A."/>
            <person name="Nolan M."/>
            <person name="Lipzen A."/>
            <person name="Salamov A."/>
            <person name="Henrissat B."/>
            <person name="Wiebenga A."/>
            <person name="De Vries R.P."/>
            <person name="Grigoriev I.V."/>
            <person name="Mortensen U.H."/>
            <person name="Andersen M.R."/>
            <person name="Baker S.E."/>
        </authorList>
    </citation>
    <scope>NUCLEOTIDE SEQUENCE [LARGE SCALE GENOMIC DNA]</scope>
    <source>
        <strain evidence="6 7">IBT 23096</strain>
    </source>
</reference>
<keyword evidence="4" id="KW-0496">Mitochondrion</keyword>
<evidence type="ECO:0000256" key="3">
    <source>
        <dbReference type="ARBA" id="ARBA00022989"/>
    </source>
</evidence>
<keyword evidence="2" id="KW-0812">Transmembrane</keyword>
<proteinExistence type="predicted"/>
<evidence type="ECO:0000256" key="1">
    <source>
        <dbReference type="ARBA" id="ARBA00004225"/>
    </source>
</evidence>
<dbReference type="EMBL" id="MSFO01000003">
    <property type="protein sequence ID" value="PLB50516.1"/>
    <property type="molecule type" value="Genomic_DNA"/>
</dbReference>
<evidence type="ECO:0000313" key="6">
    <source>
        <dbReference type="EMBL" id="PLB50516.1"/>
    </source>
</evidence>
<dbReference type="GO" id="GO:0005741">
    <property type="term" value="C:mitochondrial outer membrane"/>
    <property type="evidence" value="ECO:0007669"/>
    <property type="project" value="TreeGrafter"/>
</dbReference>
<dbReference type="AlphaFoldDB" id="A0A2I2GCA5"/>
<dbReference type="PANTHER" id="PTHR28234:SF1">
    <property type="entry name" value="NUCLEAR CONTROL OF ATPASE PROTEIN 2"/>
    <property type="match status" value="1"/>
</dbReference>
<dbReference type="InterPro" id="IPR013946">
    <property type="entry name" value="NCA2-like"/>
</dbReference>
<dbReference type="PANTHER" id="PTHR28234">
    <property type="entry name" value="NUCLEAR CONTROL OF ATPASE PROTEIN 2"/>
    <property type="match status" value="1"/>
</dbReference>
<keyword evidence="3" id="KW-1133">Transmembrane helix</keyword>
<evidence type="ECO:0000256" key="4">
    <source>
        <dbReference type="ARBA" id="ARBA00023128"/>
    </source>
</evidence>